<dbReference type="Pfam" id="PF00458">
    <property type="entry name" value="WHEP-TRS"/>
    <property type="match status" value="1"/>
</dbReference>
<feature type="region of interest" description="Disordered" evidence="6">
    <location>
        <begin position="41"/>
        <end position="73"/>
    </location>
</feature>
<feature type="compositionally biased region" description="Basic and acidic residues" evidence="6">
    <location>
        <begin position="48"/>
        <end position="62"/>
    </location>
</feature>
<dbReference type="GO" id="GO:0004812">
    <property type="term" value="F:aminoacyl-tRNA ligase activity"/>
    <property type="evidence" value="ECO:0007669"/>
    <property type="project" value="UniProtKB-KW"/>
</dbReference>
<evidence type="ECO:0000259" key="7">
    <source>
        <dbReference type="PROSITE" id="PS51185"/>
    </source>
</evidence>
<feature type="compositionally biased region" description="Gly residues" evidence="6">
    <location>
        <begin position="228"/>
        <end position="240"/>
    </location>
</feature>
<name>A0A2V0NYR0_9CHLO</name>
<dbReference type="PROSITE" id="PS51185">
    <property type="entry name" value="WHEP_TRS_2"/>
    <property type="match status" value="1"/>
</dbReference>
<keyword evidence="4" id="KW-0648">Protein biosynthesis</keyword>
<keyword evidence="2" id="KW-0547">Nucleotide-binding</keyword>
<dbReference type="GO" id="GO:0006418">
    <property type="term" value="P:tRNA aminoacylation for protein translation"/>
    <property type="evidence" value="ECO:0007669"/>
    <property type="project" value="InterPro"/>
</dbReference>
<keyword evidence="3" id="KW-0067">ATP-binding</keyword>
<keyword evidence="9" id="KW-1185">Reference proteome</keyword>
<evidence type="ECO:0000313" key="8">
    <source>
        <dbReference type="EMBL" id="GBF92778.1"/>
    </source>
</evidence>
<dbReference type="EMBL" id="BDRX01000035">
    <property type="protein sequence ID" value="GBF92778.1"/>
    <property type="molecule type" value="Genomic_DNA"/>
</dbReference>
<feature type="compositionally biased region" description="Low complexity" evidence="6">
    <location>
        <begin position="292"/>
        <end position="301"/>
    </location>
</feature>
<dbReference type="OrthoDB" id="439808at2759"/>
<accession>A0A2V0NYR0</accession>
<proteinExistence type="predicted"/>
<feature type="compositionally biased region" description="Low complexity" evidence="6">
    <location>
        <begin position="196"/>
        <end position="209"/>
    </location>
</feature>
<dbReference type="InParanoid" id="A0A2V0NYR0"/>
<evidence type="ECO:0000256" key="2">
    <source>
        <dbReference type="ARBA" id="ARBA00022741"/>
    </source>
</evidence>
<dbReference type="InterPro" id="IPR009068">
    <property type="entry name" value="uS15_NS1_RNA-bd_sf"/>
</dbReference>
<dbReference type="SUPFAM" id="SSF47060">
    <property type="entry name" value="S15/NS1 RNA-binding domain"/>
    <property type="match status" value="1"/>
</dbReference>
<dbReference type="Gene3D" id="1.10.287.10">
    <property type="entry name" value="S15/NS1, RNA-binding"/>
    <property type="match status" value="1"/>
</dbReference>
<dbReference type="GO" id="GO:0005524">
    <property type="term" value="F:ATP binding"/>
    <property type="evidence" value="ECO:0007669"/>
    <property type="project" value="UniProtKB-KW"/>
</dbReference>
<evidence type="ECO:0000256" key="1">
    <source>
        <dbReference type="ARBA" id="ARBA00022598"/>
    </source>
</evidence>
<evidence type="ECO:0000313" key="9">
    <source>
        <dbReference type="Proteomes" id="UP000247498"/>
    </source>
</evidence>
<evidence type="ECO:0000256" key="6">
    <source>
        <dbReference type="SAM" id="MobiDB-lite"/>
    </source>
</evidence>
<dbReference type="Proteomes" id="UP000247498">
    <property type="component" value="Unassembled WGS sequence"/>
</dbReference>
<feature type="compositionally biased region" description="Low complexity" evidence="6">
    <location>
        <begin position="325"/>
        <end position="347"/>
    </location>
</feature>
<dbReference type="InterPro" id="IPR000738">
    <property type="entry name" value="WHEP-TRS_dom"/>
</dbReference>
<dbReference type="AlphaFoldDB" id="A0A2V0NYR0"/>
<protein>
    <recommendedName>
        <fullName evidence="7">WHEP-TRS domain-containing protein</fullName>
    </recommendedName>
</protein>
<sequence>MAGPFGRFTAYTAVLRRPCRAARAAAPGAPRRVHRSAPVAMAQPWRPTPDDVDRLSRGEGATKRGTGNSNIPHRLSAEERPVFESSKKKGYLAVRGTGARKAHARHGHPLPNSWRQHCDARGLPCVVIEQDRSGGGEDTVVVDLAPLRLLDCSEVSERCRELARRLGLRQLLPEERGTEDVPFDVAPVRMPGAAAPQPQKQQQQQQQQQLRGHEENGGQGPEPAAAAGDGGGGGSGGGDGAARELAAAAAAVEAQAGLVRALKERGGTNQSPEVQAGVQTLLKLKAHLAALQGGEQQQQPQQDEDEDEEQQQQQVQEGEGDGEESSAGPATEGAEAAAGEAPEAAGAAWGLARRRQVLPDAHPYAKNAIWQLPPRPLFFEGARAEAKEFAKALAAEAAGGAARR</sequence>
<evidence type="ECO:0000256" key="5">
    <source>
        <dbReference type="ARBA" id="ARBA00023146"/>
    </source>
</evidence>
<gene>
    <name evidence="8" type="ORF">Rsub_05397</name>
</gene>
<evidence type="ECO:0000256" key="4">
    <source>
        <dbReference type="ARBA" id="ARBA00022917"/>
    </source>
</evidence>
<evidence type="ECO:0000256" key="3">
    <source>
        <dbReference type="ARBA" id="ARBA00022840"/>
    </source>
</evidence>
<feature type="domain" description="WHEP-TRS" evidence="7">
    <location>
        <begin position="244"/>
        <end position="302"/>
    </location>
</feature>
<reference evidence="8 9" key="1">
    <citation type="journal article" date="2018" name="Sci. Rep.">
        <title>Raphidocelis subcapitata (=Pseudokirchneriella subcapitata) provides an insight into genome evolution and environmental adaptations in the Sphaeropleales.</title>
        <authorList>
            <person name="Suzuki S."/>
            <person name="Yamaguchi H."/>
            <person name="Nakajima N."/>
            <person name="Kawachi M."/>
        </authorList>
    </citation>
    <scope>NUCLEOTIDE SEQUENCE [LARGE SCALE GENOMIC DNA]</scope>
    <source>
        <strain evidence="8 9">NIES-35</strain>
    </source>
</reference>
<organism evidence="8 9">
    <name type="scientific">Raphidocelis subcapitata</name>
    <dbReference type="NCBI Taxonomy" id="307507"/>
    <lineage>
        <taxon>Eukaryota</taxon>
        <taxon>Viridiplantae</taxon>
        <taxon>Chlorophyta</taxon>
        <taxon>core chlorophytes</taxon>
        <taxon>Chlorophyceae</taxon>
        <taxon>CS clade</taxon>
        <taxon>Sphaeropleales</taxon>
        <taxon>Selenastraceae</taxon>
        <taxon>Raphidocelis</taxon>
    </lineage>
</organism>
<comment type="caution">
    <text evidence="8">The sequence shown here is derived from an EMBL/GenBank/DDBJ whole genome shotgun (WGS) entry which is preliminary data.</text>
</comment>
<feature type="region of interest" description="Disordered" evidence="6">
    <location>
        <begin position="292"/>
        <end position="347"/>
    </location>
</feature>
<keyword evidence="5" id="KW-0030">Aminoacyl-tRNA synthetase</keyword>
<keyword evidence="1" id="KW-0436">Ligase</keyword>
<feature type="region of interest" description="Disordered" evidence="6">
    <location>
        <begin position="188"/>
        <end position="241"/>
    </location>
</feature>